<dbReference type="AlphaFoldDB" id="A0A542Z9H7"/>
<dbReference type="RefSeq" id="WP_141790246.1">
    <property type="nucleotide sequence ID" value="NZ_BAAAKX010000015.1"/>
</dbReference>
<sequence>MSVSVCRAGGERWSVAGAEFRVLADGSAVEGRWGVVQCSIAAGWTGPPQHIHRQHDESFFILTGTVRFTSGREELLAPPGSLVTAPIGVPHSFANADSRTPASFLCTVTPERYLGYFREVAALLPGPDGQLDPAEVLALMSRYATEPYRPD</sequence>
<evidence type="ECO:0000313" key="3">
    <source>
        <dbReference type="Proteomes" id="UP000319514"/>
    </source>
</evidence>
<dbReference type="Gene3D" id="2.60.120.10">
    <property type="entry name" value="Jelly Rolls"/>
    <property type="match status" value="1"/>
</dbReference>
<evidence type="ECO:0000259" key="1">
    <source>
        <dbReference type="Pfam" id="PF07883"/>
    </source>
</evidence>
<dbReference type="InterPro" id="IPR014710">
    <property type="entry name" value="RmlC-like_jellyroll"/>
</dbReference>
<dbReference type="Proteomes" id="UP000319514">
    <property type="component" value="Unassembled WGS sequence"/>
</dbReference>
<evidence type="ECO:0000313" key="2">
    <source>
        <dbReference type="EMBL" id="TQL56880.1"/>
    </source>
</evidence>
<dbReference type="Pfam" id="PF07883">
    <property type="entry name" value="Cupin_2"/>
    <property type="match status" value="1"/>
</dbReference>
<name>A0A542Z9H7_9MICO</name>
<dbReference type="EMBL" id="VFOQ01000002">
    <property type="protein sequence ID" value="TQL56880.1"/>
    <property type="molecule type" value="Genomic_DNA"/>
</dbReference>
<dbReference type="PANTHER" id="PTHR36440">
    <property type="entry name" value="PUTATIVE (AFU_ORTHOLOGUE AFUA_8G07350)-RELATED"/>
    <property type="match status" value="1"/>
</dbReference>
<proteinExistence type="predicted"/>
<accession>A0A542Z9H7</accession>
<organism evidence="2 3">
    <name type="scientific">Oryzihumus leptocrescens</name>
    <dbReference type="NCBI Taxonomy" id="297536"/>
    <lineage>
        <taxon>Bacteria</taxon>
        <taxon>Bacillati</taxon>
        <taxon>Actinomycetota</taxon>
        <taxon>Actinomycetes</taxon>
        <taxon>Micrococcales</taxon>
        <taxon>Intrasporangiaceae</taxon>
        <taxon>Oryzihumus</taxon>
    </lineage>
</organism>
<reference evidence="2 3" key="1">
    <citation type="submission" date="2019-06" db="EMBL/GenBank/DDBJ databases">
        <title>Sequencing the genomes of 1000 actinobacteria strains.</title>
        <authorList>
            <person name="Klenk H.-P."/>
        </authorList>
    </citation>
    <scope>NUCLEOTIDE SEQUENCE [LARGE SCALE GENOMIC DNA]</scope>
    <source>
        <strain evidence="2 3">DSM 18082</strain>
    </source>
</reference>
<dbReference type="OrthoDB" id="9090296at2"/>
<dbReference type="SUPFAM" id="SSF51182">
    <property type="entry name" value="RmlC-like cupins"/>
    <property type="match status" value="1"/>
</dbReference>
<keyword evidence="3" id="KW-1185">Reference proteome</keyword>
<dbReference type="InterPro" id="IPR053146">
    <property type="entry name" value="QDO-like"/>
</dbReference>
<gene>
    <name evidence="2" type="ORF">FB474_3643</name>
</gene>
<comment type="caution">
    <text evidence="2">The sequence shown here is derived from an EMBL/GenBank/DDBJ whole genome shotgun (WGS) entry which is preliminary data.</text>
</comment>
<dbReference type="PANTHER" id="PTHR36440:SF1">
    <property type="entry name" value="PUTATIVE (AFU_ORTHOLOGUE AFUA_8G07350)-RELATED"/>
    <property type="match status" value="1"/>
</dbReference>
<protein>
    <submittedName>
        <fullName evidence="2">Cupin domain</fullName>
    </submittedName>
</protein>
<feature type="domain" description="Cupin type-2" evidence="1">
    <location>
        <begin position="39"/>
        <end position="107"/>
    </location>
</feature>
<dbReference type="InterPro" id="IPR013096">
    <property type="entry name" value="Cupin_2"/>
</dbReference>
<dbReference type="InterPro" id="IPR011051">
    <property type="entry name" value="RmlC_Cupin_sf"/>
</dbReference>